<sequence>MVRIKAGALVTGLVGTALLAVGTLALVAASSAPDAAALAAARTAGKARASGAAPLLAVPADSGSGKRVVYSVARDRVWLIDDHERLLRTFPVHSGAVHPAPGPHRVFARRALGVGGDGRKVQHIVLFARTPTANIGFSETLDGSFQPPAPAKRTGAIRETRSDGTELWQRATIGSRVEVVG</sequence>
<organism evidence="1 2">
    <name type="scientific">Streptomyces polygonati</name>
    <dbReference type="NCBI Taxonomy" id="1617087"/>
    <lineage>
        <taxon>Bacteria</taxon>
        <taxon>Bacillati</taxon>
        <taxon>Actinomycetota</taxon>
        <taxon>Actinomycetes</taxon>
        <taxon>Kitasatosporales</taxon>
        <taxon>Streptomycetaceae</taxon>
        <taxon>Streptomyces</taxon>
    </lineage>
</organism>
<dbReference type="EMBL" id="JBHSBB010000010">
    <property type="protein sequence ID" value="MFC4032933.1"/>
    <property type="molecule type" value="Genomic_DNA"/>
</dbReference>
<accession>A0ABV8HLP2</accession>
<gene>
    <name evidence="1" type="ORF">ACFO3J_15750</name>
</gene>
<keyword evidence="2" id="KW-1185">Reference proteome</keyword>
<proteinExistence type="predicted"/>
<name>A0ABV8HLP2_9ACTN</name>
<dbReference type="RefSeq" id="WP_386430011.1">
    <property type="nucleotide sequence ID" value="NZ_JBHSBB010000010.1"/>
</dbReference>
<comment type="caution">
    <text evidence="1">The sequence shown here is derived from an EMBL/GenBank/DDBJ whole genome shotgun (WGS) entry which is preliminary data.</text>
</comment>
<evidence type="ECO:0000313" key="1">
    <source>
        <dbReference type="EMBL" id="MFC4032933.1"/>
    </source>
</evidence>
<protein>
    <recommendedName>
        <fullName evidence="3">L,D-transpeptidase</fullName>
    </recommendedName>
</protein>
<evidence type="ECO:0000313" key="2">
    <source>
        <dbReference type="Proteomes" id="UP001595765"/>
    </source>
</evidence>
<dbReference type="Proteomes" id="UP001595765">
    <property type="component" value="Unassembled WGS sequence"/>
</dbReference>
<reference evidence="2" key="1">
    <citation type="journal article" date="2019" name="Int. J. Syst. Evol. Microbiol.">
        <title>The Global Catalogue of Microorganisms (GCM) 10K type strain sequencing project: providing services to taxonomists for standard genome sequencing and annotation.</title>
        <authorList>
            <consortium name="The Broad Institute Genomics Platform"/>
            <consortium name="The Broad Institute Genome Sequencing Center for Infectious Disease"/>
            <person name="Wu L."/>
            <person name="Ma J."/>
        </authorList>
    </citation>
    <scope>NUCLEOTIDE SEQUENCE [LARGE SCALE GENOMIC DNA]</scope>
    <source>
        <strain evidence="2">CGMCC 4.7237</strain>
    </source>
</reference>
<evidence type="ECO:0008006" key="3">
    <source>
        <dbReference type="Google" id="ProtNLM"/>
    </source>
</evidence>